<evidence type="ECO:0000259" key="17">
    <source>
        <dbReference type="PROSITE" id="PS51198"/>
    </source>
</evidence>
<name>A0A940S6H4_9PROT</name>
<keyword evidence="5 15" id="KW-0347">Helicase</keyword>
<evidence type="ECO:0000313" key="20">
    <source>
        <dbReference type="Proteomes" id="UP000677537"/>
    </source>
</evidence>
<dbReference type="Pfam" id="PF13361">
    <property type="entry name" value="UvrD_C"/>
    <property type="match status" value="1"/>
</dbReference>
<dbReference type="PROSITE" id="PS51217">
    <property type="entry name" value="UVRD_HELICASE_CTER"/>
    <property type="match status" value="1"/>
</dbReference>
<comment type="catalytic activity">
    <reaction evidence="11">
        <text>Couples ATP hydrolysis with the unwinding of duplex DNA by translocating in the 3'-5' direction.</text>
        <dbReference type="EC" id="5.6.2.4"/>
    </reaction>
</comment>
<keyword evidence="8" id="KW-0238">DNA-binding</keyword>
<keyword evidence="2 15" id="KW-0547">Nucleotide-binding</keyword>
<evidence type="ECO:0000256" key="16">
    <source>
        <dbReference type="SAM" id="MobiDB-lite"/>
    </source>
</evidence>
<evidence type="ECO:0000256" key="5">
    <source>
        <dbReference type="ARBA" id="ARBA00022806"/>
    </source>
</evidence>
<evidence type="ECO:0000256" key="10">
    <source>
        <dbReference type="ARBA" id="ARBA00023235"/>
    </source>
</evidence>
<evidence type="ECO:0000313" key="19">
    <source>
        <dbReference type="EMBL" id="MBP0494039.1"/>
    </source>
</evidence>
<dbReference type="Proteomes" id="UP000677537">
    <property type="component" value="Unassembled WGS sequence"/>
</dbReference>
<dbReference type="Gene3D" id="3.40.50.300">
    <property type="entry name" value="P-loop containing nucleotide triphosphate hydrolases"/>
    <property type="match status" value="3"/>
</dbReference>
<dbReference type="Gene3D" id="1.10.486.10">
    <property type="entry name" value="PCRA, domain 4"/>
    <property type="match status" value="1"/>
</dbReference>
<comment type="caution">
    <text evidence="19">The sequence shown here is derived from an EMBL/GenBank/DDBJ whole genome shotgun (WGS) entry which is preliminary data.</text>
</comment>
<dbReference type="SUPFAM" id="SSF52980">
    <property type="entry name" value="Restriction endonuclease-like"/>
    <property type="match status" value="1"/>
</dbReference>
<dbReference type="InterPro" id="IPR014151">
    <property type="entry name" value="DNA_helicase_AddA"/>
</dbReference>
<dbReference type="RefSeq" id="WP_209374782.1">
    <property type="nucleotide sequence ID" value="NZ_JAGIZA010000008.1"/>
</dbReference>
<keyword evidence="4 15" id="KW-0378">Hydrolase</keyword>
<dbReference type="PANTHER" id="PTHR11070:SF2">
    <property type="entry name" value="ATP-DEPENDENT DNA HELICASE SRS2"/>
    <property type="match status" value="1"/>
</dbReference>
<evidence type="ECO:0000256" key="12">
    <source>
        <dbReference type="ARBA" id="ARBA00034808"/>
    </source>
</evidence>
<dbReference type="GO" id="GO:0043138">
    <property type="term" value="F:3'-5' DNA helicase activity"/>
    <property type="evidence" value="ECO:0007669"/>
    <property type="project" value="UniProtKB-EC"/>
</dbReference>
<evidence type="ECO:0000259" key="18">
    <source>
        <dbReference type="PROSITE" id="PS51217"/>
    </source>
</evidence>
<evidence type="ECO:0000256" key="7">
    <source>
        <dbReference type="ARBA" id="ARBA00022840"/>
    </source>
</evidence>
<evidence type="ECO:0000256" key="11">
    <source>
        <dbReference type="ARBA" id="ARBA00034617"/>
    </source>
</evidence>
<protein>
    <recommendedName>
        <fullName evidence="12">DNA 3'-5' helicase</fullName>
        <ecNumber evidence="12">5.6.2.4</ecNumber>
    </recommendedName>
    <alternativeName>
        <fullName evidence="13">DNA 3'-5' helicase II</fullName>
    </alternativeName>
</protein>
<evidence type="ECO:0000256" key="4">
    <source>
        <dbReference type="ARBA" id="ARBA00022801"/>
    </source>
</evidence>
<dbReference type="InterPro" id="IPR000212">
    <property type="entry name" value="DNA_helicase_UvrD/REP"/>
</dbReference>
<feature type="binding site" evidence="15">
    <location>
        <begin position="29"/>
        <end position="36"/>
    </location>
    <ligand>
        <name>ATP</name>
        <dbReference type="ChEBI" id="CHEBI:30616"/>
    </ligand>
</feature>
<dbReference type="SUPFAM" id="SSF52540">
    <property type="entry name" value="P-loop containing nucleoside triphosphate hydrolases"/>
    <property type="match status" value="1"/>
</dbReference>
<dbReference type="PROSITE" id="PS51198">
    <property type="entry name" value="UVRD_HELICASE_ATP_BIND"/>
    <property type="match status" value="1"/>
</dbReference>
<dbReference type="AlphaFoldDB" id="A0A940S6H4"/>
<evidence type="ECO:0000256" key="1">
    <source>
        <dbReference type="ARBA" id="ARBA00022722"/>
    </source>
</evidence>
<gene>
    <name evidence="19" type="primary">addA</name>
    <name evidence="19" type="ORF">J5Y10_14740</name>
</gene>
<keyword evidence="3" id="KW-0227">DNA damage</keyword>
<sequence>MNEAFSARSRAQYSQRVASDPRLSAWVGASAGSGKTKVLTDRVLRLLLRGDAQPGRILCLTFTKAAAAEMATRLARRLGEWSVMPEAKLRAALDDLAGQPPTADEVATARKLFCRVLEQPGGMRIATIHAFCQSLLRSFPLEARLPPAFTLLEEADSATLLAEAREAALAGRAIPEEALAGLAKLVSADSLAKALRELVGKRERLAPLMARADGCDGALREALDIPDGEEETALSAQITLPPDSFREALATLAQHKNKVPRETANALLALLSEAEEVRAARWASWHTLLFTGEGKPRAALVKEEAYAREIERVEEILARQSAHRLLSATGSLLSAARPVLDDYKARKQRRGALDFDDLIHRAQALLRDPGSAWVLYKLDGGLDHLLLDEAQDTNPAQWGIAQALAEEFFAGKGTHEPGDRTLFVVGDEKQSIFGFQGADARGFAEWERRFDAQVTRGGSVFERVPLNVSFRSCAPVLALVDKVFAGDVARRGVVRDHAVLEHSADRAGQAGKVEIWPLLEHADAATPEPWIVPRDPVAAQDAEALLAEALAARIAGMIRDETLPAREGRPIRPGDIMVLVRRRTRLIELLVRQLKQKNIHVGGVDRIVLVEQIAVRDMLALLDVLLLPEDDLSLAALLKSPLVGMSEEDLLDLAHGREGPLWHVFVKRRGENSGIGRAASWIAGLADRADLITPHALLSEVLGEHGGRAKLLARLGAEAAEALDELLSAALRHENKYAPSLQGFVQWLRRGGAEVKREMENAVDAVRIMTAHGSKGLQAPVVIIPDIGRGGARDTLLWSGARGAGANMPEVPPLEIPLWAPRKEFQAAPWTQARSAREAAEAEEENRLLYVALTRAEDRLLVCGLAPRRAPAHPPWHQLVREGFFRGLEAGQDGFARVPFDPTALGLPADCGFGEEGWEITAPQSAEPKADPAVLRAEAAILPHWATVPAPAEASRDPIAPSSLEGEREPPAAAPHGAGDPTGRRFRRGLLIHGLLQHLPEHDPASWEGIARRHLARPGHGLSAEEQEATLAETLAVLRHPALDGAFGPDSLSEAPLAGVVEGLSIAGQVDRLLVMPDRVLVLDYKTNRPPPAEVSAVPALYLRQMAAYRAVLRAAWPGRRVECALVWTWSGHVMPLPDAAMDPHAPGAGG</sequence>
<dbReference type="InterPro" id="IPR011604">
    <property type="entry name" value="PDDEXK-like_dom_sf"/>
</dbReference>
<dbReference type="Gene3D" id="3.90.320.10">
    <property type="match status" value="1"/>
</dbReference>
<dbReference type="GO" id="GO:0005524">
    <property type="term" value="F:ATP binding"/>
    <property type="evidence" value="ECO:0007669"/>
    <property type="project" value="UniProtKB-UniRule"/>
</dbReference>
<dbReference type="GO" id="GO:0000725">
    <property type="term" value="P:recombinational repair"/>
    <property type="evidence" value="ECO:0007669"/>
    <property type="project" value="TreeGrafter"/>
</dbReference>
<keyword evidence="6" id="KW-0269">Exonuclease</keyword>
<evidence type="ECO:0000256" key="3">
    <source>
        <dbReference type="ARBA" id="ARBA00022763"/>
    </source>
</evidence>
<evidence type="ECO:0000256" key="8">
    <source>
        <dbReference type="ARBA" id="ARBA00023125"/>
    </source>
</evidence>
<comment type="catalytic activity">
    <reaction evidence="14">
        <text>ATP + H2O = ADP + phosphate + H(+)</text>
        <dbReference type="Rhea" id="RHEA:13065"/>
        <dbReference type="ChEBI" id="CHEBI:15377"/>
        <dbReference type="ChEBI" id="CHEBI:15378"/>
        <dbReference type="ChEBI" id="CHEBI:30616"/>
        <dbReference type="ChEBI" id="CHEBI:43474"/>
        <dbReference type="ChEBI" id="CHEBI:456216"/>
        <dbReference type="EC" id="5.6.2.4"/>
    </reaction>
</comment>
<proteinExistence type="predicted"/>
<dbReference type="GO" id="GO:0004527">
    <property type="term" value="F:exonuclease activity"/>
    <property type="evidence" value="ECO:0007669"/>
    <property type="project" value="UniProtKB-KW"/>
</dbReference>
<dbReference type="Gene3D" id="3.30.160.800">
    <property type="match status" value="1"/>
</dbReference>
<dbReference type="InterPro" id="IPR014017">
    <property type="entry name" value="DNA_helicase_UvrD-like_C"/>
</dbReference>
<dbReference type="GO" id="GO:0003677">
    <property type="term" value="F:DNA binding"/>
    <property type="evidence" value="ECO:0007669"/>
    <property type="project" value="UniProtKB-KW"/>
</dbReference>
<dbReference type="InterPro" id="IPR011335">
    <property type="entry name" value="Restrct_endonuc-II-like"/>
</dbReference>
<dbReference type="GO" id="GO:0033202">
    <property type="term" value="C:DNA helicase complex"/>
    <property type="evidence" value="ECO:0007669"/>
    <property type="project" value="TreeGrafter"/>
</dbReference>
<dbReference type="PANTHER" id="PTHR11070">
    <property type="entry name" value="UVRD / RECB / PCRA DNA HELICASE FAMILY MEMBER"/>
    <property type="match status" value="1"/>
</dbReference>
<feature type="region of interest" description="Disordered" evidence="16">
    <location>
        <begin position="951"/>
        <end position="984"/>
    </location>
</feature>
<feature type="domain" description="UvrD-like helicase ATP-binding" evidence="17">
    <location>
        <begin position="8"/>
        <end position="473"/>
    </location>
</feature>
<evidence type="ECO:0000256" key="15">
    <source>
        <dbReference type="PROSITE-ProRule" id="PRU00560"/>
    </source>
</evidence>
<dbReference type="EMBL" id="JAGIZA010000008">
    <property type="protein sequence ID" value="MBP0494039.1"/>
    <property type="molecule type" value="Genomic_DNA"/>
</dbReference>
<keyword evidence="20" id="KW-1185">Reference proteome</keyword>
<keyword evidence="7 15" id="KW-0067">ATP-binding</keyword>
<evidence type="ECO:0000256" key="13">
    <source>
        <dbReference type="ARBA" id="ARBA00034923"/>
    </source>
</evidence>
<dbReference type="InterPro" id="IPR027417">
    <property type="entry name" value="P-loop_NTPase"/>
</dbReference>
<organism evidence="19 20">
    <name type="scientific">Roseomonas indoligenes</name>
    <dbReference type="NCBI Taxonomy" id="2820811"/>
    <lineage>
        <taxon>Bacteria</taxon>
        <taxon>Pseudomonadati</taxon>
        <taxon>Pseudomonadota</taxon>
        <taxon>Alphaproteobacteria</taxon>
        <taxon>Acetobacterales</taxon>
        <taxon>Roseomonadaceae</taxon>
        <taxon>Roseomonas</taxon>
    </lineage>
</organism>
<dbReference type="InterPro" id="IPR014016">
    <property type="entry name" value="UvrD-like_ATP-bd"/>
</dbReference>
<evidence type="ECO:0000256" key="2">
    <source>
        <dbReference type="ARBA" id="ARBA00022741"/>
    </source>
</evidence>
<keyword evidence="1" id="KW-0540">Nuclease</keyword>
<dbReference type="Pfam" id="PF00580">
    <property type="entry name" value="UvrD-helicase"/>
    <property type="match status" value="1"/>
</dbReference>
<keyword evidence="9" id="KW-0234">DNA repair</keyword>
<accession>A0A940S6H4</accession>
<keyword evidence="10" id="KW-0413">Isomerase</keyword>
<dbReference type="InterPro" id="IPR038726">
    <property type="entry name" value="PDDEXK_AddAB-type"/>
</dbReference>
<feature type="domain" description="UvrD-like helicase C-terminal" evidence="18">
    <location>
        <begin position="497"/>
        <end position="776"/>
    </location>
</feature>
<dbReference type="EC" id="5.6.2.4" evidence="12"/>
<evidence type="ECO:0000256" key="6">
    <source>
        <dbReference type="ARBA" id="ARBA00022839"/>
    </source>
</evidence>
<dbReference type="Pfam" id="PF12705">
    <property type="entry name" value="PDDEXK_1"/>
    <property type="match status" value="1"/>
</dbReference>
<dbReference type="NCBIfam" id="TIGR02784">
    <property type="entry name" value="addA_alphas"/>
    <property type="match status" value="1"/>
</dbReference>
<dbReference type="GO" id="GO:0005829">
    <property type="term" value="C:cytosol"/>
    <property type="evidence" value="ECO:0007669"/>
    <property type="project" value="TreeGrafter"/>
</dbReference>
<evidence type="ECO:0000256" key="14">
    <source>
        <dbReference type="ARBA" id="ARBA00048988"/>
    </source>
</evidence>
<evidence type="ECO:0000256" key="9">
    <source>
        <dbReference type="ARBA" id="ARBA00023204"/>
    </source>
</evidence>
<reference evidence="19" key="1">
    <citation type="submission" date="2021-03" db="EMBL/GenBank/DDBJ databases">
        <authorList>
            <person name="So Y."/>
        </authorList>
    </citation>
    <scope>NUCLEOTIDE SEQUENCE</scope>
    <source>
        <strain evidence="19">SG15</strain>
    </source>
</reference>